<evidence type="ECO:0000256" key="1">
    <source>
        <dbReference type="SAM" id="MobiDB-lite"/>
    </source>
</evidence>
<reference evidence="2 3" key="1">
    <citation type="submission" date="2017-10" db="EMBL/GenBank/DDBJ databases">
        <title>Comparative genomics in systemic dimorphic fungi from Ajellomycetaceae.</title>
        <authorList>
            <person name="Munoz J.F."/>
            <person name="Mcewen J.G."/>
            <person name="Clay O.K."/>
            <person name="Cuomo C.A."/>
        </authorList>
    </citation>
    <scope>NUCLEOTIDE SEQUENCE [LARGE SCALE GENOMIC DNA]</scope>
    <source>
        <strain evidence="2 3">UAMH7299</strain>
    </source>
</reference>
<dbReference type="GO" id="GO:0005634">
    <property type="term" value="C:nucleus"/>
    <property type="evidence" value="ECO:0007669"/>
    <property type="project" value="TreeGrafter"/>
</dbReference>
<dbReference type="GO" id="GO:0031624">
    <property type="term" value="F:ubiquitin conjugating enzyme binding"/>
    <property type="evidence" value="ECO:0007669"/>
    <property type="project" value="TreeGrafter"/>
</dbReference>
<evidence type="ECO:0000313" key="3">
    <source>
        <dbReference type="Proteomes" id="UP000224634"/>
    </source>
</evidence>
<protein>
    <recommendedName>
        <fullName evidence="4">Ubiquitin-conjugating enzyme E2C-binding protein</fullName>
    </recommendedName>
</protein>
<gene>
    <name evidence="2" type="ORF">AJ80_04930</name>
</gene>
<dbReference type="EMBL" id="PDNA01000067">
    <property type="protein sequence ID" value="PGH17221.1"/>
    <property type="molecule type" value="Genomic_DNA"/>
</dbReference>
<evidence type="ECO:0000313" key="2">
    <source>
        <dbReference type="EMBL" id="PGH17221.1"/>
    </source>
</evidence>
<dbReference type="GO" id="GO:0043161">
    <property type="term" value="P:proteasome-mediated ubiquitin-dependent protein catabolic process"/>
    <property type="evidence" value="ECO:0007669"/>
    <property type="project" value="TreeGrafter"/>
</dbReference>
<feature type="compositionally biased region" description="Basic and acidic residues" evidence="1">
    <location>
        <begin position="182"/>
        <end position="192"/>
    </location>
</feature>
<evidence type="ECO:0008006" key="4">
    <source>
        <dbReference type="Google" id="ProtNLM"/>
    </source>
</evidence>
<dbReference type="GO" id="GO:0006513">
    <property type="term" value="P:protein monoubiquitination"/>
    <property type="evidence" value="ECO:0007669"/>
    <property type="project" value="TreeGrafter"/>
</dbReference>
<dbReference type="AlphaFoldDB" id="A0A2B7Y839"/>
<organism evidence="2 3">
    <name type="scientific">Polytolypa hystricis (strain UAMH7299)</name>
    <dbReference type="NCBI Taxonomy" id="1447883"/>
    <lineage>
        <taxon>Eukaryota</taxon>
        <taxon>Fungi</taxon>
        <taxon>Dikarya</taxon>
        <taxon>Ascomycota</taxon>
        <taxon>Pezizomycotina</taxon>
        <taxon>Eurotiomycetes</taxon>
        <taxon>Eurotiomycetidae</taxon>
        <taxon>Onygenales</taxon>
        <taxon>Onygenales incertae sedis</taxon>
        <taxon>Polytolypa</taxon>
    </lineage>
</organism>
<comment type="caution">
    <text evidence="2">The sequence shown here is derived from an EMBL/GenBank/DDBJ whole genome shotgun (WGS) entry which is preliminary data.</text>
</comment>
<dbReference type="GO" id="GO:0061630">
    <property type="term" value="F:ubiquitin protein ligase activity"/>
    <property type="evidence" value="ECO:0007669"/>
    <property type="project" value="TreeGrafter"/>
</dbReference>
<dbReference type="PANTHER" id="PTHR31531">
    <property type="entry name" value="E3 UBIQUITIN-PROTEIN LIGASE E3D FAMILY MEMBER"/>
    <property type="match status" value="1"/>
</dbReference>
<proteinExistence type="predicted"/>
<keyword evidence="3" id="KW-1185">Reference proteome</keyword>
<accession>A0A2B7Y839</accession>
<dbReference type="GO" id="GO:0000151">
    <property type="term" value="C:ubiquitin ligase complex"/>
    <property type="evidence" value="ECO:0007669"/>
    <property type="project" value="TreeGrafter"/>
</dbReference>
<dbReference type="GO" id="GO:0005829">
    <property type="term" value="C:cytosol"/>
    <property type="evidence" value="ECO:0007669"/>
    <property type="project" value="TreeGrafter"/>
</dbReference>
<dbReference type="PANTHER" id="PTHR31531:SF2">
    <property type="entry name" value="E3 UBIQUITIN-PROTEIN LIGASE E3D"/>
    <property type="match status" value="1"/>
</dbReference>
<dbReference type="GO" id="GO:0051865">
    <property type="term" value="P:protein autoubiquitination"/>
    <property type="evidence" value="ECO:0007669"/>
    <property type="project" value="TreeGrafter"/>
</dbReference>
<dbReference type="STRING" id="1447883.A0A2B7Y839"/>
<name>A0A2B7Y839_POLH7</name>
<dbReference type="Proteomes" id="UP000224634">
    <property type="component" value="Unassembled WGS sequence"/>
</dbReference>
<feature type="region of interest" description="Disordered" evidence="1">
    <location>
        <begin position="182"/>
        <end position="202"/>
    </location>
</feature>
<dbReference type="OrthoDB" id="386949at2759"/>
<dbReference type="GO" id="GO:0000209">
    <property type="term" value="P:protein polyubiquitination"/>
    <property type="evidence" value="ECO:0007669"/>
    <property type="project" value="TreeGrafter"/>
</dbReference>
<dbReference type="GO" id="GO:0030332">
    <property type="term" value="F:cyclin binding"/>
    <property type="evidence" value="ECO:0007669"/>
    <property type="project" value="TreeGrafter"/>
</dbReference>
<sequence length="461" mass="50652">MPSKTQAVEAQLYAELLPNIRQITLYASFPSSSSHDPIQASQAIPTTLECSFSLSSSRDSVTLSYNGQTQSLTLPARTSEASRAILASRSPTHLDPKQETELSFRLQADLAAKSFPGDNDDDTDGEIPWTAHRMGSGTKVRCRKCESIFLEARGEDVLVWKDLPSADWAEMMELWHCHKPDDHDHGHEHGEGGGEGGKGGHVHDENEVLKGYGAANRVVCEAGTVLVDVSSFIVAEEDCRGLKKDSTTTPSSPSQPKKTQQLLCTTCLTSIGEEHPPLQGFRIWKANVSVLRKGANHDNDDNDDNDDNATLDDGEWETIPLDTIVSAHLLELIERVGARRFAVHRNEDGDGEDGEDGILLWVFNPSLRYSHSHTSSSSPTPPNASTSSRRAMKVLYQPLPNVHTILNPETGTPSSASLEELCLPANLYVELLERLEEVRVKVLPGSARRFQGWEVGILDRF</sequence>
<dbReference type="InterPro" id="IPR019193">
    <property type="entry name" value="UBQ-conj_enz_E2-bd_prot"/>
</dbReference>
<dbReference type="Pfam" id="PF09814">
    <property type="entry name" value="HECT_2"/>
    <property type="match status" value="1"/>
</dbReference>